<feature type="non-terminal residue" evidence="2">
    <location>
        <position position="1"/>
    </location>
</feature>
<comment type="similarity">
    <text evidence="1">Belongs to the class-III pyridoxal-phosphate-dependent aminotransferase family.</text>
</comment>
<protein>
    <submittedName>
        <fullName evidence="2">Uncharacterized protein</fullName>
    </submittedName>
</protein>
<dbReference type="SUPFAM" id="SSF53383">
    <property type="entry name" value="PLP-dependent transferases"/>
    <property type="match status" value="1"/>
</dbReference>
<dbReference type="GO" id="GO:0005829">
    <property type="term" value="C:cytosol"/>
    <property type="evidence" value="ECO:0007669"/>
    <property type="project" value="TreeGrafter"/>
</dbReference>
<dbReference type="OrthoDB" id="5419315at2759"/>
<dbReference type="AlphaFoldDB" id="A0A6A6ETL7"/>
<dbReference type="Proteomes" id="UP000800200">
    <property type="component" value="Unassembled WGS sequence"/>
</dbReference>
<dbReference type="InterPro" id="IPR015424">
    <property type="entry name" value="PyrdxlP-dep_Trfase"/>
</dbReference>
<evidence type="ECO:0000256" key="1">
    <source>
        <dbReference type="ARBA" id="ARBA00008954"/>
    </source>
</evidence>
<evidence type="ECO:0000313" key="2">
    <source>
        <dbReference type="EMBL" id="KAF2194535.1"/>
    </source>
</evidence>
<keyword evidence="3" id="KW-1185">Reference proteome</keyword>
<name>A0A6A6ETL7_9PEZI</name>
<dbReference type="InterPro" id="IPR015421">
    <property type="entry name" value="PyrdxlP-dep_Trfase_major"/>
</dbReference>
<reference evidence="2" key="1">
    <citation type="journal article" date="2020" name="Stud. Mycol.">
        <title>101 Dothideomycetes genomes: a test case for predicting lifestyles and emergence of pathogens.</title>
        <authorList>
            <person name="Haridas S."/>
            <person name="Albert R."/>
            <person name="Binder M."/>
            <person name="Bloem J."/>
            <person name="Labutti K."/>
            <person name="Salamov A."/>
            <person name="Andreopoulos B."/>
            <person name="Baker S."/>
            <person name="Barry K."/>
            <person name="Bills G."/>
            <person name="Bluhm B."/>
            <person name="Cannon C."/>
            <person name="Castanera R."/>
            <person name="Culley D."/>
            <person name="Daum C."/>
            <person name="Ezra D."/>
            <person name="Gonzalez J."/>
            <person name="Henrissat B."/>
            <person name="Kuo A."/>
            <person name="Liang C."/>
            <person name="Lipzen A."/>
            <person name="Lutzoni F."/>
            <person name="Magnuson J."/>
            <person name="Mondo S."/>
            <person name="Nolan M."/>
            <person name="Ohm R."/>
            <person name="Pangilinan J."/>
            <person name="Park H.-J."/>
            <person name="Ramirez L."/>
            <person name="Alfaro M."/>
            <person name="Sun H."/>
            <person name="Tritt A."/>
            <person name="Yoshinaga Y."/>
            <person name="Zwiers L.-H."/>
            <person name="Turgeon B."/>
            <person name="Goodwin S."/>
            <person name="Spatafora J."/>
            <person name="Crous P."/>
            <person name="Grigoriev I."/>
        </authorList>
    </citation>
    <scope>NUCLEOTIDE SEQUENCE</scope>
    <source>
        <strain evidence="2">CBS 207.26</strain>
    </source>
</reference>
<dbReference type="Gene3D" id="3.40.640.10">
    <property type="entry name" value="Type I PLP-dependent aspartate aminotransferase-like (Major domain)"/>
    <property type="match status" value="1"/>
</dbReference>
<accession>A0A6A6ETL7</accession>
<dbReference type="EMBL" id="ML994611">
    <property type="protein sequence ID" value="KAF2194535.1"/>
    <property type="molecule type" value="Genomic_DNA"/>
</dbReference>
<feature type="non-terminal residue" evidence="2">
    <location>
        <position position="62"/>
    </location>
</feature>
<gene>
    <name evidence="2" type="ORF">K469DRAFT_442238</name>
</gene>
<dbReference type="PANTHER" id="PTHR43094">
    <property type="entry name" value="AMINOTRANSFERASE"/>
    <property type="match status" value="1"/>
</dbReference>
<evidence type="ECO:0000313" key="3">
    <source>
        <dbReference type="Proteomes" id="UP000800200"/>
    </source>
</evidence>
<proteinExistence type="inferred from homology"/>
<organism evidence="2 3">
    <name type="scientific">Zopfia rhizophila CBS 207.26</name>
    <dbReference type="NCBI Taxonomy" id="1314779"/>
    <lineage>
        <taxon>Eukaryota</taxon>
        <taxon>Fungi</taxon>
        <taxon>Dikarya</taxon>
        <taxon>Ascomycota</taxon>
        <taxon>Pezizomycotina</taxon>
        <taxon>Dothideomycetes</taxon>
        <taxon>Dothideomycetes incertae sedis</taxon>
        <taxon>Zopfiaceae</taxon>
        <taxon>Zopfia</taxon>
    </lineage>
</organism>
<sequence>TVDEYVNKLADELDAEFPCVGPENVCDFMAETVTGSSLGCLTAPPGYFHAVRVICDKYGALL</sequence>
<dbReference type="PANTHER" id="PTHR43094:SF1">
    <property type="entry name" value="AMINOTRANSFERASE CLASS-III"/>
    <property type="match status" value="1"/>
</dbReference>